<reference evidence="1" key="1">
    <citation type="journal article" date="2023" name="Mol. Phylogenet. Evol.">
        <title>Genome-scale phylogeny and comparative genomics of the fungal order Sordariales.</title>
        <authorList>
            <person name="Hensen N."/>
            <person name="Bonometti L."/>
            <person name="Westerberg I."/>
            <person name="Brannstrom I.O."/>
            <person name="Guillou S."/>
            <person name="Cros-Aarteil S."/>
            <person name="Calhoun S."/>
            <person name="Haridas S."/>
            <person name="Kuo A."/>
            <person name="Mondo S."/>
            <person name="Pangilinan J."/>
            <person name="Riley R."/>
            <person name="LaButti K."/>
            <person name="Andreopoulos B."/>
            <person name="Lipzen A."/>
            <person name="Chen C."/>
            <person name="Yan M."/>
            <person name="Daum C."/>
            <person name="Ng V."/>
            <person name="Clum A."/>
            <person name="Steindorff A."/>
            <person name="Ohm R.A."/>
            <person name="Martin F."/>
            <person name="Silar P."/>
            <person name="Natvig D.O."/>
            <person name="Lalanne C."/>
            <person name="Gautier V."/>
            <person name="Ament-Velasquez S.L."/>
            <person name="Kruys A."/>
            <person name="Hutchinson M.I."/>
            <person name="Powell A.J."/>
            <person name="Barry K."/>
            <person name="Miller A.N."/>
            <person name="Grigoriev I.V."/>
            <person name="Debuchy R."/>
            <person name="Gladieux P."/>
            <person name="Hiltunen Thoren M."/>
            <person name="Johannesson H."/>
        </authorList>
    </citation>
    <scope>NUCLEOTIDE SEQUENCE</scope>
    <source>
        <strain evidence="1">CBS 731.68</strain>
    </source>
</reference>
<proteinExistence type="predicted"/>
<keyword evidence="2" id="KW-1185">Reference proteome</keyword>
<dbReference type="Proteomes" id="UP001302602">
    <property type="component" value="Unassembled WGS sequence"/>
</dbReference>
<evidence type="ECO:0000313" key="2">
    <source>
        <dbReference type="Proteomes" id="UP001302602"/>
    </source>
</evidence>
<sequence>MAAVVQWVRTHDRHISILVSEHEAEFRKRLSVEELRDVLWHRDDSQLPTTGAVLLCARDAGGGDAKPVRRVKVVNGAPSKAVDVFSNLASDTITLARDVTLHLGPPVAVLLQSDDSAGLAIPGLPYGMILIKSKAVAVPGQMRGKMRRSRDQKSRQGKQFSDVLVNLKGIHAGGTATRPIFMGLYVQLLEGGENVLAQDMRDAILELERRGEETRWRFERDHSDEAWLQEWNAMAEYAQVAEAADEEDASLRPNTGS</sequence>
<protein>
    <submittedName>
        <fullName evidence="1">Uncharacterized protein</fullName>
    </submittedName>
</protein>
<reference evidence="1" key="2">
    <citation type="submission" date="2023-05" db="EMBL/GenBank/DDBJ databases">
        <authorList>
            <consortium name="Lawrence Berkeley National Laboratory"/>
            <person name="Steindorff A."/>
            <person name="Hensen N."/>
            <person name="Bonometti L."/>
            <person name="Westerberg I."/>
            <person name="Brannstrom I.O."/>
            <person name="Guillou S."/>
            <person name="Cros-Aarteil S."/>
            <person name="Calhoun S."/>
            <person name="Haridas S."/>
            <person name="Kuo A."/>
            <person name="Mondo S."/>
            <person name="Pangilinan J."/>
            <person name="Riley R."/>
            <person name="Labutti K."/>
            <person name="Andreopoulos B."/>
            <person name="Lipzen A."/>
            <person name="Chen C."/>
            <person name="Yanf M."/>
            <person name="Daum C."/>
            <person name="Ng V."/>
            <person name="Clum A."/>
            <person name="Ohm R."/>
            <person name="Martin F."/>
            <person name="Silar P."/>
            <person name="Natvig D."/>
            <person name="Lalanne C."/>
            <person name="Gautier V."/>
            <person name="Ament-Velasquez S.L."/>
            <person name="Kruys A."/>
            <person name="Hutchinson M.I."/>
            <person name="Powell A.J."/>
            <person name="Barry K."/>
            <person name="Miller A.N."/>
            <person name="Grigoriev I.V."/>
            <person name="Debuchy R."/>
            <person name="Gladieux P."/>
            <person name="Thoren M.H."/>
            <person name="Johannesson H."/>
        </authorList>
    </citation>
    <scope>NUCLEOTIDE SEQUENCE</scope>
    <source>
        <strain evidence="1">CBS 731.68</strain>
    </source>
</reference>
<comment type="caution">
    <text evidence="1">The sequence shown here is derived from an EMBL/GenBank/DDBJ whole genome shotgun (WGS) entry which is preliminary data.</text>
</comment>
<dbReference type="GeneID" id="87833632"/>
<gene>
    <name evidence="1" type="ORF">N657DRAFT_687061</name>
</gene>
<accession>A0AAN6UBV3</accession>
<organism evidence="1 2">
    <name type="scientific">Parathielavia appendiculata</name>
    <dbReference type="NCBI Taxonomy" id="2587402"/>
    <lineage>
        <taxon>Eukaryota</taxon>
        <taxon>Fungi</taxon>
        <taxon>Dikarya</taxon>
        <taxon>Ascomycota</taxon>
        <taxon>Pezizomycotina</taxon>
        <taxon>Sordariomycetes</taxon>
        <taxon>Sordariomycetidae</taxon>
        <taxon>Sordariales</taxon>
        <taxon>Chaetomiaceae</taxon>
        <taxon>Parathielavia</taxon>
    </lineage>
</organism>
<evidence type="ECO:0000313" key="1">
    <source>
        <dbReference type="EMBL" id="KAK4129805.1"/>
    </source>
</evidence>
<name>A0AAN6UBV3_9PEZI</name>
<dbReference type="EMBL" id="MU853223">
    <property type="protein sequence ID" value="KAK4129805.1"/>
    <property type="molecule type" value="Genomic_DNA"/>
</dbReference>
<dbReference type="RefSeq" id="XP_062653576.1">
    <property type="nucleotide sequence ID" value="XM_062796864.1"/>
</dbReference>
<dbReference type="AlphaFoldDB" id="A0AAN6UBV3"/>